<dbReference type="Pfam" id="PF15377">
    <property type="entry name" value="DUF4604"/>
    <property type="match status" value="1"/>
</dbReference>
<feature type="region of interest" description="Disordered" evidence="1">
    <location>
        <begin position="27"/>
        <end position="51"/>
    </location>
</feature>
<dbReference type="AlphaFoldDB" id="A0A9P0CF70"/>
<keyword evidence="4" id="KW-1185">Reference proteome</keyword>
<name>A0A9P0CF70_9CUCU</name>
<evidence type="ECO:0000313" key="3">
    <source>
        <dbReference type="EMBL" id="CAH1101069.1"/>
    </source>
</evidence>
<dbReference type="InterPro" id="IPR040219">
    <property type="entry name" value="KIAA1143-like"/>
</dbReference>
<dbReference type="EMBL" id="OV651823">
    <property type="protein sequence ID" value="CAH1101069.1"/>
    <property type="molecule type" value="Genomic_DNA"/>
</dbReference>
<feature type="region of interest" description="Disordered" evidence="1">
    <location>
        <begin position="81"/>
        <end position="133"/>
    </location>
</feature>
<evidence type="ECO:0000259" key="2">
    <source>
        <dbReference type="Pfam" id="PF15377"/>
    </source>
</evidence>
<dbReference type="Proteomes" id="UP001153636">
    <property type="component" value="Chromosome 11"/>
</dbReference>
<gene>
    <name evidence="3" type="ORF">PSYICH_LOCUS2337</name>
</gene>
<reference evidence="3" key="1">
    <citation type="submission" date="2022-01" db="EMBL/GenBank/DDBJ databases">
        <authorList>
            <person name="King R."/>
        </authorList>
    </citation>
    <scope>NUCLEOTIDE SEQUENCE</scope>
</reference>
<dbReference type="PANTHER" id="PTHR31195:SF2">
    <property type="entry name" value="GEO02494P1"/>
    <property type="match status" value="1"/>
</dbReference>
<evidence type="ECO:0000256" key="1">
    <source>
        <dbReference type="SAM" id="MobiDB-lite"/>
    </source>
</evidence>
<dbReference type="PANTHER" id="PTHR31195">
    <property type="entry name" value="GEO02494P1"/>
    <property type="match status" value="1"/>
</dbReference>
<feature type="domain" description="DUF4604" evidence="2">
    <location>
        <begin position="5"/>
        <end position="102"/>
    </location>
</feature>
<dbReference type="OrthoDB" id="10043580at2759"/>
<accession>A0A9P0CF70</accession>
<dbReference type="InterPro" id="IPR027911">
    <property type="entry name" value="DUF4604"/>
</dbReference>
<evidence type="ECO:0000313" key="4">
    <source>
        <dbReference type="Proteomes" id="UP001153636"/>
    </source>
</evidence>
<organism evidence="3 4">
    <name type="scientific">Psylliodes chrysocephalus</name>
    <dbReference type="NCBI Taxonomy" id="3402493"/>
    <lineage>
        <taxon>Eukaryota</taxon>
        <taxon>Metazoa</taxon>
        <taxon>Ecdysozoa</taxon>
        <taxon>Arthropoda</taxon>
        <taxon>Hexapoda</taxon>
        <taxon>Insecta</taxon>
        <taxon>Pterygota</taxon>
        <taxon>Neoptera</taxon>
        <taxon>Endopterygota</taxon>
        <taxon>Coleoptera</taxon>
        <taxon>Polyphaga</taxon>
        <taxon>Cucujiformia</taxon>
        <taxon>Chrysomeloidea</taxon>
        <taxon>Chrysomelidae</taxon>
        <taxon>Galerucinae</taxon>
        <taxon>Alticini</taxon>
        <taxon>Psylliodes</taxon>
    </lineage>
</organism>
<feature type="compositionally biased region" description="Basic and acidic residues" evidence="1">
    <location>
        <begin position="98"/>
        <end position="117"/>
    </location>
</feature>
<sequence length="133" mass="15253">MSKRHVAFIKPDEPSFLKKLKKEAGYKEGPTVDTKREDYGEVSQEDFEDKEDELPTVVVLKRGDLTAEEAKIEEDRLQKEIEEAPADLDAPIVFKAPKKQETEDIPKKKSSKNDSKKIKNKTLLSFNDEEDDD</sequence>
<proteinExistence type="predicted"/>
<protein>
    <recommendedName>
        <fullName evidence="2">DUF4604 domain-containing protein</fullName>
    </recommendedName>
</protein>